<keyword evidence="2" id="KW-1003">Cell membrane</keyword>
<dbReference type="FunFam" id="2.60.40.60:FF:000192">
    <property type="entry name" value="neural-cadherin isoform X8"/>
    <property type="match status" value="1"/>
</dbReference>
<feature type="domain" description="Cadherin" evidence="14">
    <location>
        <begin position="355"/>
        <end position="464"/>
    </location>
</feature>
<sequence>MTFFSPFLTCKRQSGVKYTDNQRVIIYVKDVNDESPYFINRPLPMQAVVQLNALPNTPIFTLQARDPDTDHSIHYFIVRDRTGGRFEVDERSGVVRTRGSDPFQLDMEYVLYVKAEDQNGRLDDRRFQSTPEERLSIVGGKRPPQFYMPKYEAEIPENRKKDSDIISVKAKSFADREIRYTLKAQSQQGAGTFNIAPSTGIVKLAKELDFEDLRHPHTYQLTVTATEDSGGFSTSVELTIKVTDVNDNSPKFELPDYQAHNVDEDLPLETSILKVKATDADSGSNAAIEYFVSDDHFSIDSNGVIRNNKQLDADNNNAYYEFVVTARDKGDPPQTGSATVRIYTKNKNDEEPKFSQQVYTPNVDENAGSDTLVTTVVASDKDGDNVRFGFVGGGTKSGQFVIEDYTGVIRLHGGSIDLDRDKYELNVTAVDDGSCCEGGATTIHTSTAVVVVFITDVNDNKPVFKDCPTYSPKVLEGAPNGTPVIKVQAIDEDKGVNGQVKYSIVQQPNQKGAKFSVNQETGEVITNKVFDREGDDGKFVSVTVKATDHGEPALEGVCSFTVEIEDVNDNPPLFDRQKYVENVKQDTSVGTNILRVSASDEDADNNGAIIYTLTAPGNPSDLEYFEIQPESGWIILKKPLDGCVLREKYRLQVQASDKGEDPLIAVVDVELDVVDRNNKPPIWDHGTYGPIIISENVTVGTVVTSVKASSGIEGNPTVFYRLIRGSTAQTNKYDTFYLQQRQDGGFTWADIKVNHPLDYETNKEYNLTIRVENNGAQQLASEATIYIILEDVNDEIPLFTEREQETVAEGEPVGTRVSQVNAIDKDGTAPNNLVKYYVVNSEGKDYFEVNEFTGEIFTKYVFDREKQGAYALAIEARDSAPSARPNSNGQPNT</sequence>
<keyword evidence="9" id="KW-1133">Transmembrane helix</keyword>
<dbReference type="PROSITE" id="PS00232">
    <property type="entry name" value="CADHERIN_1"/>
    <property type="match status" value="2"/>
</dbReference>
<evidence type="ECO:0000259" key="14">
    <source>
        <dbReference type="PROSITE" id="PS50268"/>
    </source>
</evidence>
<dbReference type="GO" id="GO:0000902">
    <property type="term" value="P:cell morphogenesis"/>
    <property type="evidence" value="ECO:0007669"/>
    <property type="project" value="UniProtKB-ARBA"/>
</dbReference>
<dbReference type="OrthoDB" id="6252479at2759"/>
<keyword evidence="4" id="KW-0812">Transmembrane</keyword>
<evidence type="ECO:0000313" key="16">
    <source>
        <dbReference type="Proteomes" id="UP000708208"/>
    </source>
</evidence>
<dbReference type="GO" id="GO:0005886">
    <property type="term" value="C:plasma membrane"/>
    <property type="evidence" value="ECO:0007669"/>
    <property type="project" value="UniProtKB-SubCell"/>
</dbReference>
<keyword evidence="11" id="KW-1015">Disulfide bond</keyword>
<dbReference type="FunFam" id="2.60.40.60:FF:000058">
    <property type="entry name" value="FAT atypical cadherin 3"/>
    <property type="match status" value="1"/>
</dbReference>
<keyword evidence="10" id="KW-0472">Membrane</keyword>
<evidence type="ECO:0000256" key="8">
    <source>
        <dbReference type="ARBA" id="ARBA00022889"/>
    </source>
</evidence>
<protein>
    <recommendedName>
        <fullName evidence="14">Cadherin domain-containing protein</fullName>
    </recommendedName>
</protein>
<evidence type="ECO:0000256" key="6">
    <source>
        <dbReference type="ARBA" id="ARBA00022737"/>
    </source>
</evidence>
<organism evidence="15 16">
    <name type="scientific">Allacma fusca</name>
    <dbReference type="NCBI Taxonomy" id="39272"/>
    <lineage>
        <taxon>Eukaryota</taxon>
        <taxon>Metazoa</taxon>
        <taxon>Ecdysozoa</taxon>
        <taxon>Arthropoda</taxon>
        <taxon>Hexapoda</taxon>
        <taxon>Collembola</taxon>
        <taxon>Symphypleona</taxon>
        <taxon>Sminthuridae</taxon>
        <taxon>Allacma</taxon>
    </lineage>
</organism>
<dbReference type="GO" id="GO:0005509">
    <property type="term" value="F:calcium ion binding"/>
    <property type="evidence" value="ECO:0007669"/>
    <property type="project" value="UniProtKB-UniRule"/>
</dbReference>
<gene>
    <name evidence="15" type="ORF">AFUS01_LOCUS36812</name>
</gene>
<comment type="caution">
    <text evidence="15">The sequence shown here is derived from an EMBL/GenBank/DDBJ whole genome shotgun (WGS) entry which is preliminary data.</text>
</comment>
<accession>A0A8J2L7R3</accession>
<keyword evidence="3" id="KW-0245">EGF-like domain</keyword>
<feature type="domain" description="Cadherin" evidence="14">
    <location>
        <begin position="799"/>
        <end position="885"/>
    </location>
</feature>
<dbReference type="GO" id="GO:0007424">
    <property type="term" value="P:open tracheal system development"/>
    <property type="evidence" value="ECO:0007669"/>
    <property type="project" value="UniProtKB-ARBA"/>
</dbReference>
<feature type="non-terminal residue" evidence="15">
    <location>
        <position position="1"/>
    </location>
</feature>
<evidence type="ECO:0000256" key="4">
    <source>
        <dbReference type="ARBA" id="ARBA00022692"/>
    </source>
</evidence>
<dbReference type="FunFam" id="2.60.40.60:FF:000013">
    <property type="entry name" value="Cadherin EGF LAG seven-pass G-type receptor"/>
    <property type="match status" value="1"/>
</dbReference>
<dbReference type="AlphaFoldDB" id="A0A8J2L7R3"/>
<evidence type="ECO:0000256" key="7">
    <source>
        <dbReference type="ARBA" id="ARBA00022837"/>
    </source>
</evidence>
<dbReference type="GO" id="GO:0030855">
    <property type="term" value="P:epithelial cell differentiation"/>
    <property type="evidence" value="ECO:0007669"/>
    <property type="project" value="UniProtKB-ARBA"/>
</dbReference>
<dbReference type="GO" id="GO:0048468">
    <property type="term" value="P:cell development"/>
    <property type="evidence" value="ECO:0007669"/>
    <property type="project" value="UniProtKB-ARBA"/>
</dbReference>
<dbReference type="GO" id="GO:0007163">
    <property type="term" value="P:establishment or maintenance of cell polarity"/>
    <property type="evidence" value="ECO:0007669"/>
    <property type="project" value="UniProtKB-ARBA"/>
</dbReference>
<dbReference type="GO" id="GO:0030425">
    <property type="term" value="C:dendrite"/>
    <property type="evidence" value="ECO:0007669"/>
    <property type="project" value="UniProtKB-ARBA"/>
</dbReference>
<proteinExistence type="predicted"/>
<feature type="domain" description="Cadherin" evidence="14">
    <location>
        <begin position="466"/>
        <end position="574"/>
    </location>
</feature>
<dbReference type="GO" id="GO:0001736">
    <property type="term" value="P:establishment of planar polarity"/>
    <property type="evidence" value="ECO:0007669"/>
    <property type="project" value="UniProtKB-ARBA"/>
</dbReference>
<keyword evidence="8" id="KW-0130">Cell adhesion</keyword>
<feature type="domain" description="Cadherin" evidence="14">
    <location>
        <begin position="575"/>
        <end position="683"/>
    </location>
</feature>
<dbReference type="Pfam" id="PF00028">
    <property type="entry name" value="Cadherin"/>
    <property type="match status" value="8"/>
</dbReference>
<comment type="subcellular location">
    <subcellularLocation>
        <location evidence="1">Cell membrane</location>
        <topology evidence="1">Single-pass type I membrane protein</topology>
    </subcellularLocation>
</comment>
<evidence type="ECO:0000256" key="1">
    <source>
        <dbReference type="ARBA" id="ARBA00004251"/>
    </source>
</evidence>
<evidence type="ECO:0000313" key="15">
    <source>
        <dbReference type="EMBL" id="CAG7826773.1"/>
    </source>
</evidence>
<dbReference type="InterPro" id="IPR050971">
    <property type="entry name" value="Cadherin-domain_protein"/>
</dbReference>
<evidence type="ECO:0000256" key="3">
    <source>
        <dbReference type="ARBA" id="ARBA00022536"/>
    </source>
</evidence>
<feature type="domain" description="Cadherin" evidence="14">
    <location>
        <begin position="147"/>
        <end position="252"/>
    </location>
</feature>
<dbReference type="GO" id="GO:0005911">
    <property type="term" value="C:cell-cell junction"/>
    <property type="evidence" value="ECO:0007669"/>
    <property type="project" value="TreeGrafter"/>
</dbReference>
<evidence type="ECO:0000256" key="5">
    <source>
        <dbReference type="ARBA" id="ARBA00022729"/>
    </source>
</evidence>
<keyword evidence="16" id="KW-1185">Reference proteome</keyword>
<keyword evidence="6" id="KW-0677">Repeat</keyword>
<keyword evidence="5" id="KW-0732">Signal</keyword>
<dbReference type="PROSITE" id="PS50268">
    <property type="entry name" value="CADHERIN_2"/>
    <property type="match status" value="8"/>
</dbReference>
<dbReference type="FunFam" id="2.60.40.60:FF:000274">
    <property type="entry name" value="neural-cadherin isoform X9"/>
    <property type="match status" value="1"/>
</dbReference>
<evidence type="ECO:0000256" key="9">
    <source>
        <dbReference type="ARBA" id="ARBA00022989"/>
    </source>
</evidence>
<dbReference type="GO" id="GO:0044331">
    <property type="term" value="P:cell-cell adhesion mediated by cadherin"/>
    <property type="evidence" value="ECO:0007669"/>
    <property type="project" value="UniProtKB-ARBA"/>
</dbReference>
<dbReference type="PANTHER" id="PTHR24025:SF23">
    <property type="entry name" value="NEURAL-CADHERIN"/>
    <property type="match status" value="1"/>
</dbReference>
<dbReference type="GO" id="GO:0007156">
    <property type="term" value="P:homophilic cell adhesion via plasma membrane adhesion molecules"/>
    <property type="evidence" value="ECO:0007669"/>
    <property type="project" value="InterPro"/>
</dbReference>
<feature type="domain" description="Cadherin" evidence="14">
    <location>
        <begin position="254"/>
        <end position="354"/>
    </location>
</feature>
<dbReference type="FunFam" id="2.60.40.60:FF:000020">
    <property type="entry name" value="Dachsous cadherin-related 1b"/>
    <property type="match status" value="1"/>
</dbReference>
<evidence type="ECO:0000256" key="11">
    <source>
        <dbReference type="ARBA" id="ARBA00023157"/>
    </source>
</evidence>
<evidence type="ECO:0000256" key="10">
    <source>
        <dbReference type="ARBA" id="ARBA00023136"/>
    </source>
</evidence>
<evidence type="ECO:0000256" key="2">
    <source>
        <dbReference type="ARBA" id="ARBA00022475"/>
    </source>
</evidence>
<keyword evidence="12" id="KW-0325">Glycoprotein</keyword>
<dbReference type="EMBL" id="CAJVCH010541081">
    <property type="protein sequence ID" value="CAG7826773.1"/>
    <property type="molecule type" value="Genomic_DNA"/>
</dbReference>
<keyword evidence="7 13" id="KW-0106">Calcium</keyword>
<dbReference type="SMART" id="SM00112">
    <property type="entry name" value="CA"/>
    <property type="match status" value="8"/>
</dbReference>
<feature type="domain" description="Cadherin" evidence="14">
    <location>
        <begin position="41"/>
        <end position="146"/>
    </location>
</feature>
<evidence type="ECO:0000256" key="13">
    <source>
        <dbReference type="PROSITE-ProRule" id="PRU00043"/>
    </source>
</evidence>
<dbReference type="InterPro" id="IPR002126">
    <property type="entry name" value="Cadherin-like_dom"/>
</dbReference>
<feature type="domain" description="Cadherin" evidence="14">
    <location>
        <begin position="693"/>
        <end position="799"/>
    </location>
</feature>
<evidence type="ECO:0000256" key="12">
    <source>
        <dbReference type="ARBA" id="ARBA00023180"/>
    </source>
</evidence>
<dbReference type="PANTHER" id="PTHR24025">
    <property type="entry name" value="DESMOGLEIN FAMILY MEMBER"/>
    <property type="match status" value="1"/>
</dbReference>
<dbReference type="CDD" id="cd11304">
    <property type="entry name" value="Cadherin_repeat"/>
    <property type="match status" value="8"/>
</dbReference>
<dbReference type="FunFam" id="2.60.40.60:FF:000184">
    <property type="entry name" value="neural-cadherin isoform X12"/>
    <property type="match status" value="1"/>
</dbReference>
<reference evidence="15" key="1">
    <citation type="submission" date="2021-06" db="EMBL/GenBank/DDBJ databases">
        <authorList>
            <person name="Hodson N. C."/>
            <person name="Mongue J. A."/>
            <person name="Jaron S. K."/>
        </authorList>
    </citation>
    <scope>NUCLEOTIDE SEQUENCE</scope>
</reference>
<name>A0A8J2L7R3_9HEXA</name>
<dbReference type="InterPro" id="IPR020894">
    <property type="entry name" value="Cadherin_CS"/>
</dbReference>
<dbReference type="FunFam" id="2.60.40.60:FF:000199">
    <property type="entry name" value="neural-cadherin isoform X1"/>
    <property type="match status" value="1"/>
</dbReference>
<dbReference type="Proteomes" id="UP000708208">
    <property type="component" value="Unassembled WGS sequence"/>
</dbReference>